<comment type="similarity">
    <text evidence="10">Belongs to the chitin synthase family. Class III subfamily.</text>
</comment>
<evidence type="ECO:0000256" key="5">
    <source>
        <dbReference type="ARBA" id="ARBA00022679"/>
    </source>
</evidence>
<evidence type="ECO:0000313" key="15">
    <source>
        <dbReference type="Proteomes" id="UP000531561"/>
    </source>
</evidence>
<keyword evidence="4 11" id="KW-0328">Glycosyltransferase</keyword>
<dbReference type="GO" id="GO:0071555">
    <property type="term" value="P:cell wall organization"/>
    <property type="evidence" value="ECO:0007669"/>
    <property type="project" value="UniProtKB-KW"/>
</dbReference>
<evidence type="ECO:0000256" key="3">
    <source>
        <dbReference type="ARBA" id="ARBA00022475"/>
    </source>
</evidence>
<dbReference type="Pfam" id="PF01644">
    <property type="entry name" value="Chitin_synth_1"/>
    <property type="match status" value="1"/>
</dbReference>
<reference evidence="14 15" key="1">
    <citation type="journal article" date="2020" name="Phytopathology">
        <title>A high-quality genome resource of Botrytis fragariae, a new and rapidly spreading fungal pathogen causing strawberry gray mold in the U.S.A.</title>
        <authorList>
            <person name="Wu Y."/>
            <person name="Saski C.A."/>
            <person name="Schnabel G."/>
            <person name="Xiao S."/>
            <person name="Hu M."/>
        </authorList>
    </citation>
    <scope>NUCLEOTIDE SEQUENCE [LARGE SCALE GENOMIC DNA]</scope>
    <source>
        <strain evidence="14 15">BVB16</strain>
    </source>
</reference>
<dbReference type="SUPFAM" id="SSF53448">
    <property type="entry name" value="Nucleotide-diphospho-sugar transferases"/>
    <property type="match status" value="1"/>
</dbReference>
<dbReference type="GO" id="GO:0005886">
    <property type="term" value="C:plasma membrane"/>
    <property type="evidence" value="ECO:0007669"/>
    <property type="project" value="UniProtKB-SubCell"/>
</dbReference>
<feature type="region of interest" description="Disordered" evidence="12">
    <location>
        <begin position="1"/>
        <end position="30"/>
    </location>
</feature>
<feature type="transmembrane region" description="Helical" evidence="11">
    <location>
        <begin position="872"/>
        <end position="896"/>
    </location>
</feature>
<dbReference type="GO" id="GO:0004100">
    <property type="term" value="F:chitin synthase activity"/>
    <property type="evidence" value="ECO:0007669"/>
    <property type="project" value="UniProtKB-UniRule"/>
</dbReference>
<feature type="transmembrane region" description="Helical" evidence="11">
    <location>
        <begin position="693"/>
        <end position="715"/>
    </location>
</feature>
<evidence type="ECO:0000256" key="10">
    <source>
        <dbReference type="ARBA" id="ARBA00038055"/>
    </source>
</evidence>
<dbReference type="EC" id="2.4.1.16" evidence="2 11"/>
<dbReference type="GO" id="GO:0006031">
    <property type="term" value="P:chitin biosynthetic process"/>
    <property type="evidence" value="ECO:0007669"/>
    <property type="project" value="UniProtKB-UniRule"/>
</dbReference>
<evidence type="ECO:0000256" key="8">
    <source>
        <dbReference type="ARBA" id="ARBA00023136"/>
    </source>
</evidence>
<feature type="region of interest" description="Disordered" evidence="12">
    <location>
        <begin position="80"/>
        <end position="115"/>
    </location>
</feature>
<keyword evidence="9 11" id="KW-0961">Cell wall biogenesis/degradation</keyword>
<comment type="subcellular location">
    <subcellularLocation>
        <location evidence="1 11">Cell membrane</location>
        <topology evidence="1 11">Multi-pass membrane protein</topology>
    </subcellularLocation>
</comment>
<feature type="transmembrane region" description="Helical" evidence="11">
    <location>
        <begin position="735"/>
        <end position="755"/>
    </location>
</feature>
<dbReference type="PANTHER" id="PTHR22914">
    <property type="entry name" value="CHITIN SYNTHASE"/>
    <property type="match status" value="1"/>
</dbReference>
<feature type="transmembrane region" description="Helical" evidence="11">
    <location>
        <begin position="563"/>
        <end position="582"/>
    </location>
</feature>
<keyword evidence="8 11" id="KW-0472">Membrane</keyword>
<keyword evidence="5 11" id="KW-0808">Transferase</keyword>
<dbReference type="InterPro" id="IPR004835">
    <property type="entry name" value="Chitin_synth"/>
</dbReference>
<comment type="catalytic activity">
    <reaction evidence="11">
        <text>[(1-&gt;4)-N-acetyl-beta-D-glucosaminyl](n) + UDP-N-acetyl-alpha-D-glucosamine = [(1-&gt;4)-N-acetyl-beta-D-glucosaminyl](n+1) + UDP + H(+)</text>
        <dbReference type="Rhea" id="RHEA:16637"/>
        <dbReference type="Rhea" id="RHEA-COMP:9593"/>
        <dbReference type="Rhea" id="RHEA-COMP:9595"/>
        <dbReference type="ChEBI" id="CHEBI:15378"/>
        <dbReference type="ChEBI" id="CHEBI:17029"/>
        <dbReference type="ChEBI" id="CHEBI:57705"/>
        <dbReference type="ChEBI" id="CHEBI:58223"/>
        <dbReference type="EC" id="2.4.1.16"/>
    </reaction>
</comment>
<dbReference type="Proteomes" id="UP000531561">
    <property type="component" value="Unassembled WGS sequence"/>
</dbReference>
<dbReference type="CDD" id="cd04190">
    <property type="entry name" value="Chitin_synth_C"/>
    <property type="match status" value="1"/>
</dbReference>
<dbReference type="GeneID" id="59255063"/>
<dbReference type="OrthoDB" id="26569at2759"/>
<feature type="domain" description="Chitin synthase N-terminal" evidence="13">
    <location>
        <begin position="135"/>
        <end position="210"/>
    </location>
</feature>
<comment type="function">
    <text evidence="11">Polymerizes chitin, a structural polymer of the cell wall and septum, by transferring the sugar moiety of UDP-GlcNAc to the non-reducing end of the growing chitin polymer.</text>
</comment>
<organism evidence="14 15">
    <name type="scientific">Botrytis fragariae</name>
    <dbReference type="NCBI Taxonomy" id="1964551"/>
    <lineage>
        <taxon>Eukaryota</taxon>
        <taxon>Fungi</taxon>
        <taxon>Dikarya</taxon>
        <taxon>Ascomycota</taxon>
        <taxon>Pezizomycotina</taxon>
        <taxon>Leotiomycetes</taxon>
        <taxon>Helotiales</taxon>
        <taxon>Sclerotiniaceae</taxon>
        <taxon>Botrytis</taxon>
    </lineage>
</organism>
<dbReference type="InterPro" id="IPR013616">
    <property type="entry name" value="Chitin_synth_N"/>
</dbReference>
<dbReference type="GO" id="GO:0030428">
    <property type="term" value="C:cell septum"/>
    <property type="evidence" value="ECO:0007669"/>
    <property type="project" value="TreeGrafter"/>
</dbReference>
<feature type="compositionally biased region" description="Polar residues" evidence="12">
    <location>
        <begin position="103"/>
        <end position="115"/>
    </location>
</feature>
<keyword evidence="15" id="KW-1185">Reference proteome</keyword>
<evidence type="ECO:0000256" key="7">
    <source>
        <dbReference type="ARBA" id="ARBA00022989"/>
    </source>
</evidence>
<evidence type="ECO:0000256" key="6">
    <source>
        <dbReference type="ARBA" id="ARBA00022692"/>
    </source>
</evidence>
<gene>
    <name evidence="14" type="ORF">Bfra_000929</name>
</gene>
<proteinExistence type="inferred from homology"/>
<name>A0A8H6ENU3_9HELO</name>
<keyword evidence="6 11" id="KW-0812">Transmembrane</keyword>
<feature type="compositionally biased region" description="Polar residues" evidence="12">
    <location>
        <begin position="1"/>
        <end position="13"/>
    </location>
</feature>
<comment type="caution">
    <text evidence="14">The sequence shown here is derived from an EMBL/GenBank/DDBJ whole genome shotgun (WGS) entry which is preliminary data.</text>
</comment>
<keyword evidence="3 11" id="KW-1003">Cell membrane</keyword>
<dbReference type="AlphaFoldDB" id="A0A8H6ENU3"/>
<evidence type="ECO:0000256" key="11">
    <source>
        <dbReference type="RuleBase" id="RU366040"/>
    </source>
</evidence>
<keyword evidence="7 11" id="KW-1133">Transmembrane helix</keyword>
<dbReference type="EMBL" id="JABFCT010000002">
    <property type="protein sequence ID" value="KAF5878760.1"/>
    <property type="molecule type" value="Genomic_DNA"/>
</dbReference>
<dbReference type="InterPro" id="IPR029044">
    <property type="entry name" value="Nucleotide-diphossugar_trans"/>
</dbReference>
<dbReference type="PANTHER" id="PTHR22914:SF11">
    <property type="entry name" value="CHITIN SYNTHASE B"/>
    <property type="match status" value="1"/>
</dbReference>
<evidence type="ECO:0000256" key="2">
    <source>
        <dbReference type="ARBA" id="ARBA00012543"/>
    </source>
</evidence>
<evidence type="ECO:0000256" key="9">
    <source>
        <dbReference type="ARBA" id="ARBA00023316"/>
    </source>
</evidence>
<dbReference type="Pfam" id="PF08407">
    <property type="entry name" value="Chitin_synth_1N"/>
    <property type="match status" value="1"/>
</dbReference>
<protein>
    <recommendedName>
        <fullName evidence="2 11">Chitin synthase</fullName>
        <ecNumber evidence="2 11">2.4.1.16</ecNumber>
    </recommendedName>
</protein>
<evidence type="ECO:0000313" key="14">
    <source>
        <dbReference type="EMBL" id="KAF5878760.1"/>
    </source>
</evidence>
<dbReference type="RefSeq" id="XP_037197704.1">
    <property type="nucleotide sequence ID" value="XM_037331371.1"/>
</dbReference>
<evidence type="ECO:0000256" key="1">
    <source>
        <dbReference type="ARBA" id="ARBA00004651"/>
    </source>
</evidence>
<sequence>MSMDTPRSWNNSAEDYPMNDLIQHPNNSVTDPATQLTNTDHISDVHQSNDAHDVGESLLSDPSGYHSTIPYVTGTGQMRYQRPATSPANGEDFFGDQHDLPNDDQNSYTTPNDSVDAQEMSSAMGAHGAIRRRATRKIKLIQGGQGSVLSANYPVPSAIKNALQPQYRDVENGTSEFSEMRYTAVTCDPNEFTLMNGYTLRQHMYNRHTELLIAITYYNEDKILFARTLHGVMENIRDIVNLKKSRFWTQGSAAWEKIVVCLVFDGFEKADRGVLDLLTTVGVYQDGVRKQDVNGKETTAHVFEFTTQLSITPDLQLARPSSNADDSDNLPPVQLIFCLKQKNTKKINSHRWLFNAFGRILNPEVSILIDAGTKPGPRSLLALWEAFYNDKNLGGACGEIHAMLGNRNSKLLNPLVAVQNFEYKISNVLDKPLESSFGYVTVLPGAFSAYRFRAIMGRPLEQYFHGDHTLLSGKKSINNMNIFKKNMFLAEDRILCFELVVKEGQNWHLSYVKAAKGETDVPEGPAEFLSQRRRWLNGSFAASLYSLIHFGRMYKSGHSLIRMIMFHFQLLYNIANVVFSWFSLSSYWLTTTVIMDLVGTPVVASDYHGWPFGDTASPLFNHIIQYIYLAFVIIQFILALGNRPKGSQVTYLVSFVVFGFIQLYVIILSFYLVYRALRTPIGDQIDTSSGVAFFESMFGGTGVAGVILLALITIYGLNYLASFLYLDPWHMFHSFPQYIVLASTYINILMVYAFNNWHDVSWGTKGSDSSEKLPSANVIKDLKSGHEMVEEEEMQQTDIDQKFQETVLRTLSPVAVEVTVETKEVDDTYKSFRTRLVVSWILSNMLLVWIVTSDDFAFLGVGEASTTRTPGYFRFLLYATAFLSIVRFVGFLWFLGRTNIMYCFAKR</sequence>
<feature type="transmembrane region" description="Helical" evidence="11">
    <location>
        <begin position="836"/>
        <end position="852"/>
    </location>
</feature>
<feature type="transmembrane region" description="Helical" evidence="11">
    <location>
        <begin position="651"/>
        <end position="673"/>
    </location>
</feature>
<evidence type="ECO:0000256" key="4">
    <source>
        <dbReference type="ARBA" id="ARBA00022676"/>
    </source>
</evidence>
<evidence type="ECO:0000259" key="13">
    <source>
        <dbReference type="Pfam" id="PF08407"/>
    </source>
</evidence>
<accession>A0A8H6ENU3</accession>
<evidence type="ECO:0000256" key="12">
    <source>
        <dbReference type="SAM" id="MobiDB-lite"/>
    </source>
</evidence>
<feature type="transmembrane region" description="Helical" evidence="11">
    <location>
        <begin position="619"/>
        <end position="639"/>
    </location>
</feature>